<reference evidence="1 2" key="1">
    <citation type="submission" date="2019-05" db="EMBL/GenBank/DDBJ databases">
        <title>Verrucobacter flavum gen. nov., sp. nov. a new member of the family Verrucomicrobiaceae.</title>
        <authorList>
            <person name="Szuroczki S."/>
            <person name="Abbaszade G."/>
            <person name="Szabo A."/>
            <person name="Felfoldi T."/>
            <person name="Schumann P."/>
            <person name="Boka K."/>
            <person name="Keki Z."/>
            <person name="Toumi M."/>
            <person name="Toth E."/>
        </authorList>
    </citation>
    <scope>NUCLEOTIDE SEQUENCE [LARGE SCALE GENOMIC DNA]</scope>
    <source>
        <strain evidence="1 2">MG-N-17</strain>
    </source>
</reference>
<comment type="caution">
    <text evidence="1">The sequence shown here is derived from an EMBL/GenBank/DDBJ whole genome shotgun (WGS) entry which is preliminary data.</text>
</comment>
<sequence>MRSIYTLAAFLIVLSLCEARGGEKATVMLVESALGKLALRGSEKHPWAVFTDSPSDKFVQFGFEQNILFIDIPLVGKSDEEKKKIARVFRSIGVARPIQMESRDPKTLKSTTIQTYQADFEKDPKNATDFALRIFHEVYEIRTPTLTVDEGSG</sequence>
<organism evidence="1 2">
    <name type="scientific">Phragmitibacter flavus</name>
    <dbReference type="NCBI Taxonomy" id="2576071"/>
    <lineage>
        <taxon>Bacteria</taxon>
        <taxon>Pseudomonadati</taxon>
        <taxon>Verrucomicrobiota</taxon>
        <taxon>Verrucomicrobiia</taxon>
        <taxon>Verrucomicrobiales</taxon>
        <taxon>Verrucomicrobiaceae</taxon>
        <taxon>Phragmitibacter</taxon>
    </lineage>
</organism>
<evidence type="ECO:0000313" key="2">
    <source>
        <dbReference type="Proteomes" id="UP000306196"/>
    </source>
</evidence>
<protein>
    <submittedName>
        <fullName evidence="1">Uncharacterized protein</fullName>
    </submittedName>
</protein>
<accession>A0A5R8KE15</accession>
<keyword evidence="2" id="KW-1185">Reference proteome</keyword>
<dbReference type="RefSeq" id="WP_138086588.1">
    <property type="nucleotide sequence ID" value="NZ_VAUV01000008.1"/>
</dbReference>
<evidence type="ECO:0000313" key="1">
    <source>
        <dbReference type="EMBL" id="TLD70531.1"/>
    </source>
</evidence>
<proteinExistence type="predicted"/>
<dbReference type="Proteomes" id="UP000306196">
    <property type="component" value="Unassembled WGS sequence"/>
</dbReference>
<gene>
    <name evidence="1" type="ORF">FEM03_12460</name>
</gene>
<dbReference type="EMBL" id="VAUV01000008">
    <property type="protein sequence ID" value="TLD70531.1"/>
    <property type="molecule type" value="Genomic_DNA"/>
</dbReference>
<dbReference type="AlphaFoldDB" id="A0A5R8KE15"/>
<name>A0A5R8KE15_9BACT</name>